<evidence type="ECO:0000313" key="3">
    <source>
        <dbReference type="EMBL" id="KAG7287478.1"/>
    </source>
</evidence>
<reference evidence="3" key="1">
    <citation type="submission" date="2023-02" db="EMBL/GenBank/DDBJ databases">
        <authorList>
            <person name="Palmer J.M."/>
        </authorList>
    </citation>
    <scope>NUCLEOTIDE SEQUENCE</scope>
    <source>
        <strain evidence="3">FW57</strain>
    </source>
</reference>
<evidence type="ECO:0000313" key="4">
    <source>
        <dbReference type="Proteomes" id="UP001197093"/>
    </source>
</evidence>
<dbReference type="InterPro" id="IPR036514">
    <property type="entry name" value="SGNH_hydro_sf"/>
</dbReference>
<feature type="chain" id="PRO_5042141317" description="SGNH hydrolase-type esterase domain-containing protein" evidence="1">
    <location>
        <begin position="24"/>
        <end position="263"/>
    </location>
</feature>
<dbReference type="EMBL" id="JAHCVI010000003">
    <property type="protein sequence ID" value="KAG7287478.1"/>
    <property type="molecule type" value="Genomic_DNA"/>
</dbReference>
<dbReference type="GO" id="GO:0004622">
    <property type="term" value="F:phosphatidylcholine lysophospholipase activity"/>
    <property type="evidence" value="ECO:0007669"/>
    <property type="project" value="TreeGrafter"/>
</dbReference>
<evidence type="ECO:0000259" key="2">
    <source>
        <dbReference type="Pfam" id="PF13472"/>
    </source>
</evidence>
<evidence type="ECO:0000256" key="1">
    <source>
        <dbReference type="SAM" id="SignalP"/>
    </source>
</evidence>
<dbReference type="Gene3D" id="3.40.50.1110">
    <property type="entry name" value="SGNH hydrolase"/>
    <property type="match status" value="1"/>
</dbReference>
<dbReference type="Proteomes" id="UP001197093">
    <property type="component" value="Unassembled WGS sequence"/>
</dbReference>
<comment type="caution">
    <text evidence="3">The sequence shown here is derived from an EMBL/GenBank/DDBJ whole genome shotgun (WGS) entry which is preliminary data.</text>
</comment>
<keyword evidence="1" id="KW-0732">Signal</keyword>
<dbReference type="SUPFAM" id="SSF52266">
    <property type="entry name" value="SGNH hydrolase"/>
    <property type="match status" value="1"/>
</dbReference>
<dbReference type="PANTHER" id="PTHR30383">
    <property type="entry name" value="THIOESTERASE 1/PROTEASE 1/LYSOPHOSPHOLIPASE L1"/>
    <property type="match status" value="1"/>
</dbReference>
<name>A0AAD4I020_9PEZI</name>
<dbReference type="AlphaFoldDB" id="A0AAD4I020"/>
<proteinExistence type="predicted"/>
<gene>
    <name evidence="3" type="ORF">NEMBOFW57_006989</name>
</gene>
<sequence>MVFLPLNTLLLALAAPLANQGVATNTHNLALRATAPLAGGVPLRIMPLGASITYGTASSDGNGYRLALRTQLAAAGNPVNMVGSRQAGTMRDNDVEGWPGYRIEQVRQKATAAGGVGRWRPNVVLVNAGTNDATQGWNVSTAGERMEGLLRDVWSLSPRAVVVLSTLLVNRGVEAERNVGVINRQLVDVARRLREGEGRKLVLVDMHGEAGPGLGDLADSTHPNDVGYRKMADVWLAGLVAASDAGWLQAPEPVQGVPDDGAV</sequence>
<protein>
    <recommendedName>
        <fullName evidence="2">SGNH hydrolase-type esterase domain-containing protein</fullName>
    </recommendedName>
</protein>
<keyword evidence="4" id="KW-1185">Reference proteome</keyword>
<dbReference type="InterPro" id="IPR051532">
    <property type="entry name" value="Ester_Hydrolysis_Enzymes"/>
</dbReference>
<feature type="signal peptide" evidence="1">
    <location>
        <begin position="1"/>
        <end position="23"/>
    </location>
</feature>
<dbReference type="Pfam" id="PF13472">
    <property type="entry name" value="Lipase_GDSL_2"/>
    <property type="match status" value="1"/>
</dbReference>
<dbReference type="InterPro" id="IPR013830">
    <property type="entry name" value="SGNH_hydro"/>
</dbReference>
<organism evidence="3 4">
    <name type="scientific">Staphylotrichum longicolle</name>
    <dbReference type="NCBI Taxonomy" id="669026"/>
    <lineage>
        <taxon>Eukaryota</taxon>
        <taxon>Fungi</taxon>
        <taxon>Dikarya</taxon>
        <taxon>Ascomycota</taxon>
        <taxon>Pezizomycotina</taxon>
        <taxon>Sordariomycetes</taxon>
        <taxon>Sordariomycetidae</taxon>
        <taxon>Sordariales</taxon>
        <taxon>Chaetomiaceae</taxon>
        <taxon>Staphylotrichum</taxon>
    </lineage>
</organism>
<dbReference type="CDD" id="cd01833">
    <property type="entry name" value="XynB_like"/>
    <property type="match status" value="1"/>
</dbReference>
<dbReference type="PANTHER" id="PTHR30383:SF31">
    <property type="entry name" value="SGNH HYDROLASE-TYPE ESTERASE DOMAIN-CONTAINING PROTEIN-RELATED"/>
    <property type="match status" value="1"/>
</dbReference>
<feature type="domain" description="SGNH hydrolase-type esterase" evidence="2">
    <location>
        <begin position="48"/>
        <end position="229"/>
    </location>
</feature>
<accession>A0AAD4I020</accession>